<evidence type="ECO:0000313" key="3">
    <source>
        <dbReference type="EMBL" id="TGB02731.1"/>
    </source>
</evidence>
<dbReference type="RefSeq" id="WP_079477807.1">
    <property type="nucleotide sequence ID" value="NZ_FVYZ01000003.1"/>
</dbReference>
<name>A0A4Z0H1I5_9BACI</name>
<dbReference type="InterPro" id="IPR001509">
    <property type="entry name" value="Epimerase_deHydtase"/>
</dbReference>
<proteinExistence type="inferred from homology"/>
<dbReference type="PANTHER" id="PTHR43000">
    <property type="entry name" value="DTDP-D-GLUCOSE 4,6-DEHYDRATASE-RELATED"/>
    <property type="match status" value="1"/>
</dbReference>
<dbReference type="Gene3D" id="3.40.50.720">
    <property type="entry name" value="NAD(P)-binding Rossmann-like Domain"/>
    <property type="match status" value="1"/>
</dbReference>
<organism evidence="3 4">
    <name type="scientific">Halobacillus salinus</name>
    <dbReference type="NCBI Taxonomy" id="192814"/>
    <lineage>
        <taxon>Bacteria</taxon>
        <taxon>Bacillati</taxon>
        <taxon>Bacillota</taxon>
        <taxon>Bacilli</taxon>
        <taxon>Bacillales</taxon>
        <taxon>Bacillaceae</taxon>
        <taxon>Halobacillus</taxon>
    </lineage>
</organism>
<dbReference type="InterPro" id="IPR036291">
    <property type="entry name" value="NAD(P)-bd_dom_sf"/>
</dbReference>
<accession>A0A4Z0H1I5</accession>
<evidence type="ECO:0000259" key="2">
    <source>
        <dbReference type="Pfam" id="PF01370"/>
    </source>
</evidence>
<dbReference type="SUPFAM" id="SSF51735">
    <property type="entry name" value="NAD(P)-binding Rossmann-fold domains"/>
    <property type="match status" value="1"/>
</dbReference>
<gene>
    <name evidence="3" type="ORF">E4663_11260</name>
</gene>
<comment type="similarity">
    <text evidence="1">Belongs to the NAD(P)-dependent epimerase/dehydratase family.</text>
</comment>
<dbReference type="Pfam" id="PF01370">
    <property type="entry name" value="Epimerase"/>
    <property type="match status" value="1"/>
</dbReference>
<dbReference type="STRING" id="192814.GCA_900166575_02935"/>
<feature type="domain" description="NAD-dependent epimerase/dehydratase" evidence="2">
    <location>
        <begin position="4"/>
        <end position="247"/>
    </location>
</feature>
<dbReference type="OrthoDB" id="9771073at2"/>
<comment type="caution">
    <text evidence="3">The sequence shown here is derived from an EMBL/GenBank/DDBJ whole genome shotgun (WGS) entry which is preliminary data.</text>
</comment>
<dbReference type="EMBL" id="SRJC01000002">
    <property type="protein sequence ID" value="TGB02731.1"/>
    <property type="molecule type" value="Genomic_DNA"/>
</dbReference>
<keyword evidence="4" id="KW-1185">Reference proteome</keyword>
<sequence>MKKVLITGGAGFIGSHLGTYFADKGYQVELVDNWARGVEDDFIKRLIQKPNVTVKTVDLLEPGAVEKLSRDYHYIFHFAAILGVSKVLNQPYQVLQNNLLMLFHMISFAKEQSQLERFVFASTSEVYAGTLAHFKLPIPTPETTPIALTDLSHPRTSYMLSKLYGEALIQQSELPFTIIRPHNIYGPRMGLSHVIPELLKKAHESQGELEVFSVDHKRTFCYIDDAVRLVYGVTTNKAGENEVFNIGTQDPEITIGDLAKQIINTVQKDLKVIAKPPTAGSPARRCPNIEKAVKAAGESPSVSLSEGIKRTYEWYKHHVFSGKGPSAI</sequence>
<dbReference type="AlphaFoldDB" id="A0A4Z0H1I5"/>
<evidence type="ECO:0000313" key="4">
    <source>
        <dbReference type="Proteomes" id="UP000297982"/>
    </source>
</evidence>
<evidence type="ECO:0000256" key="1">
    <source>
        <dbReference type="ARBA" id="ARBA00007637"/>
    </source>
</evidence>
<reference evidence="3 4" key="1">
    <citation type="journal article" date="2003" name="Int. J. Syst. Evol. Microbiol.">
        <title>Halobacillus salinus sp. nov., isolated from a salt lake on the coast of the East Sea in Korea.</title>
        <authorList>
            <person name="Yoon J.H."/>
            <person name="Kang K.H."/>
            <person name="Park Y.H."/>
        </authorList>
    </citation>
    <scope>NUCLEOTIDE SEQUENCE [LARGE SCALE GENOMIC DNA]</scope>
    <source>
        <strain evidence="3 4">HSL-3</strain>
    </source>
</reference>
<dbReference type="Proteomes" id="UP000297982">
    <property type="component" value="Unassembled WGS sequence"/>
</dbReference>
<protein>
    <submittedName>
        <fullName evidence="3">NAD(P)-dependent oxidoreductase</fullName>
    </submittedName>
</protein>